<name>A0ABR4XP64_9LACO</name>
<organism evidence="3 4">
    <name type="scientific">Oenococcus alcoholitolerans</name>
    <dbReference type="NCBI Taxonomy" id="931074"/>
    <lineage>
        <taxon>Bacteria</taxon>
        <taxon>Bacillati</taxon>
        <taxon>Bacillota</taxon>
        <taxon>Bacilli</taxon>
        <taxon>Lactobacillales</taxon>
        <taxon>Lactobacillaceae</taxon>
        <taxon>Oenococcus</taxon>
    </lineage>
</organism>
<protein>
    <submittedName>
        <fullName evidence="3">Esterase</fullName>
    </submittedName>
</protein>
<dbReference type="PANTHER" id="PTHR48081:SF13">
    <property type="entry name" value="ALPHA_BETA HYDROLASE"/>
    <property type="match status" value="1"/>
</dbReference>
<dbReference type="Proteomes" id="UP000030023">
    <property type="component" value="Unassembled WGS sequence"/>
</dbReference>
<keyword evidence="1" id="KW-0378">Hydrolase</keyword>
<dbReference type="Pfam" id="PF20434">
    <property type="entry name" value="BD-FAE"/>
    <property type="match status" value="1"/>
</dbReference>
<evidence type="ECO:0000259" key="2">
    <source>
        <dbReference type="Pfam" id="PF20434"/>
    </source>
</evidence>
<gene>
    <name evidence="3" type="ORF">Q757_08460</name>
</gene>
<keyword evidence="4" id="KW-1185">Reference proteome</keyword>
<sequence length="204" mass="22951">MRKILDVAYGKDEQQRLDLYLQDFTAPLIFYVHGGGWWRGDKRKDQPVYSALLKSGFSVASINYRLSDEKNRFPAQIDDSRSALSFLLASDYTFDKDRIGLFGSSSGAYITVKLSIENGFPVVSWSGQFDFQGFLSTHTAIKGRKMDDNPDPDKGSRALSYYKWILEQLFNNDFSNIGRATLQHQVKKGAGPLFLVNSAAELAP</sequence>
<evidence type="ECO:0000313" key="4">
    <source>
        <dbReference type="Proteomes" id="UP000030023"/>
    </source>
</evidence>
<dbReference type="PANTHER" id="PTHR48081">
    <property type="entry name" value="AB HYDROLASE SUPERFAMILY PROTEIN C4A8.06C"/>
    <property type="match status" value="1"/>
</dbReference>
<dbReference type="InterPro" id="IPR029058">
    <property type="entry name" value="AB_hydrolase_fold"/>
</dbReference>
<reference evidence="3 4" key="1">
    <citation type="journal article" date="2014" name="Antonie Van Leeuwenhoek">
        <title>Oenococcus alcoholitolerans sp. nov., a lactic acid bacteria isolated from cachaca and ethanol fermentation processes.</title>
        <authorList>
            <person name="Badotti F."/>
            <person name="Moreira A.P."/>
            <person name="Tonon L.A."/>
            <person name="de Lucena B.T."/>
            <person name="Gomes Fde C."/>
            <person name="Kruger R."/>
            <person name="Thompson C.C."/>
            <person name="de Morais M.A.Jr."/>
            <person name="Rosa C.A."/>
            <person name="Thompson F.L."/>
        </authorList>
    </citation>
    <scope>NUCLEOTIDE SEQUENCE [LARGE SCALE GENOMIC DNA]</scope>
    <source>
        <strain evidence="3 4">UFRJ-M7.2.18</strain>
    </source>
</reference>
<proteinExistence type="predicted"/>
<evidence type="ECO:0000313" key="3">
    <source>
        <dbReference type="EMBL" id="KGO24771.1"/>
    </source>
</evidence>
<accession>A0ABR4XP64</accession>
<dbReference type="SUPFAM" id="SSF53474">
    <property type="entry name" value="alpha/beta-Hydrolases"/>
    <property type="match status" value="1"/>
</dbReference>
<evidence type="ECO:0000256" key="1">
    <source>
        <dbReference type="ARBA" id="ARBA00022801"/>
    </source>
</evidence>
<feature type="non-terminal residue" evidence="3">
    <location>
        <position position="204"/>
    </location>
</feature>
<dbReference type="EMBL" id="AXCV01000474">
    <property type="protein sequence ID" value="KGO24771.1"/>
    <property type="molecule type" value="Genomic_DNA"/>
</dbReference>
<dbReference type="InterPro" id="IPR049492">
    <property type="entry name" value="BD-FAE-like_dom"/>
</dbReference>
<dbReference type="InterPro" id="IPR050300">
    <property type="entry name" value="GDXG_lipolytic_enzyme"/>
</dbReference>
<dbReference type="Gene3D" id="3.40.50.1820">
    <property type="entry name" value="alpha/beta hydrolase"/>
    <property type="match status" value="1"/>
</dbReference>
<comment type="caution">
    <text evidence="3">The sequence shown here is derived from an EMBL/GenBank/DDBJ whole genome shotgun (WGS) entry which is preliminary data.</text>
</comment>
<feature type="domain" description="BD-FAE-like" evidence="2">
    <location>
        <begin position="17"/>
        <end position="112"/>
    </location>
</feature>